<dbReference type="Proteomes" id="UP000471190">
    <property type="component" value="Unassembled WGS sequence"/>
</dbReference>
<comment type="caution">
    <text evidence="2">The sequence shown here is derived from an EMBL/GenBank/DDBJ whole genome shotgun (WGS) entry which is preliminary data.</text>
</comment>
<accession>A0A6P1C7N6</accession>
<feature type="domain" description="DNA binding HTH" evidence="1">
    <location>
        <begin position="176"/>
        <end position="215"/>
    </location>
</feature>
<dbReference type="AlphaFoldDB" id="A0A6P1C7N6"/>
<dbReference type="Pfam" id="PF02954">
    <property type="entry name" value="HTH_8"/>
    <property type="match status" value="1"/>
</dbReference>
<sequence length="233" mass="25063">MSRVSCFRGRFPWRGFDVISAKLSCGGWHEQLRTGACRSRSAGDAMMQRLAFTSAYHISAARAASELRTKTLLRALVSRLRIVFSGSGGELSATFVGGAGPHVLICDQAAEAVGRVTIDAETGLHVLCELSGRADDVIIVTASENRLLEEIALHLDDGQSLHEPVDAAVKTLVGQTMEDVERKLILQTLQHCGGDPTHTAFMLGMPLVTLCNKLAVYFADPADELPQSAADTR</sequence>
<evidence type="ECO:0000259" key="1">
    <source>
        <dbReference type="Pfam" id="PF02954"/>
    </source>
</evidence>
<organism evidence="2 3">
    <name type="scientific">Rhizobium tropici</name>
    <dbReference type="NCBI Taxonomy" id="398"/>
    <lineage>
        <taxon>Bacteria</taxon>
        <taxon>Pseudomonadati</taxon>
        <taxon>Pseudomonadota</taxon>
        <taxon>Alphaproteobacteria</taxon>
        <taxon>Hyphomicrobiales</taxon>
        <taxon>Rhizobiaceae</taxon>
        <taxon>Rhizobium/Agrobacterium group</taxon>
        <taxon>Rhizobium</taxon>
    </lineage>
</organism>
<dbReference type="InterPro" id="IPR009057">
    <property type="entry name" value="Homeodomain-like_sf"/>
</dbReference>
<proteinExistence type="predicted"/>
<evidence type="ECO:0000313" key="3">
    <source>
        <dbReference type="Proteomes" id="UP000471190"/>
    </source>
</evidence>
<evidence type="ECO:0000313" key="2">
    <source>
        <dbReference type="EMBL" id="NEV12461.1"/>
    </source>
</evidence>
<dbReference type="Gene3D" id="1.10.10.60">
    <property type="entry name" value="Homeodomain-like"/>
    <property type="match status" value="1"/>
</dbReference>
<protein>
    <submittedName>
        <fullName evidence="2">RNA polymerase subunit sigma-54</fullName>
    </submittedName>
</protein>
<name>A0A6P1C7N6_RHITR</name>
<gene>
    <name evidence="2" type="ORF">GXW80_15825</name>
</gene>
<dbReference type="EMBL" id="JAADZA010000016">
    <property type="protein sequence ID" value="NEV12461.1"/>
    <property type="molecule type" value="Genomic_DNA"/>
</dbReference>
<reference evidence="2 3" key="1">
    <citation type="submission" date="2020-02" db="EMBL/GenBank/DDBJ databases">
        <title>Draft genome sequence of Rhizobium tropici.</title>
        <authorList>
            <person name="Khayi S."/>
            <person name="Jemo M."/>
        </authorList>
    </citation>
    <scope>NUCLEOTIDE SEQUENCE [LARGE SCALE GENOMIC DNA]</scope>
    <source>
        <strain evidence="2 3">A12</strain>
    </source>
</reference>
<dbReference type="InterPro" id="IPR002197">
    <property type="entry name" value="HTH_Fis"/>
</dbReference>
<dbReference type="SUPFAM" id="SSF46689">
    <property type="entry name" value="Homeodomain-like"/>
    <property type="match status" value="1"/>
</dbReference>
<dbReference type="GO" id="GO:0043565">
    <property type="term" value="F:sequence-specific DNA binding"/>
    <property type="evidence" value="ECO:0007669"/>
    <property type="project" value="InterPro"/>
</dbReference>